<name>A0A183L6A5_9TREM</name>
<protein>
    <submittedName>
        <fullName evidence="4">INCENP_ARK-bind domain-containing protein</fullName>
    </submittedName>
</protein>
<feature type="region of interest" description="Disordered" evidence="1">
    <location>
        <begin position="1"/>
        <end position="68"/>
    </location>
</feature>
<organism evidence="4">
    <name type="scientific">Schistosoma curassoni</name>
    <dbReference type="NCBI Taxonomy" id="6186"/>
    <lineage>
        <taxon>Eukaryota</taxon>
        <taxon>Metazoa</taxon>
        <taxon>Spiralia</taxon>
        <taxon>Lophotrochozoa</taxon>
        <taxon>Platyhelminthes</taxon>
        <taxon>Trematoda</taxon>
        <taxon>Digenea</taxon>
        <taxon>Strigeidida</taxon>
        <taxon>Schistosomatoidea</taxon>
        <taxon>Schistosomatidae</taxon>
        <taxon>Schistosoma</taxon>
    </lineage>
</organism>
<dbReference type="EMBL" id="UZAK01051065">
    <property type="protein sequence ID" value="VDP80590.1"/>
    <property type="molecule type" value="Genomic_DNA"/>
</dbReference>
<sequence length="139" mass="16057">MQSSIPMDVNDDEHETKSDTLAPIEQIDYSIPESSSQQEDGLSGDINKPDQTHSYFPEDDDSSTLQHKNLRPRRSIRKRFVEIQEDEWERLLSDDVSLHEYDLSQYVDMEGESINTWIAVEQILGNRKLKSSKITKASE</sequence>
<dbReference type="Proteomes" id="UP000279833">
    <property type="component" value="Unassembled WGS sequence"/>
</dbReference>
<evidence type="ECO:0000313" key="3">
    <source>
        <dbReference type="Proteomes" id="UP000279833"/>
    </source>
</evidence>
<reference evidence="2 3" key="2">
    <citation type="submission" date="2018-11" db="EMBL/GenBank/DDBJ databases">
        <authorList>
            <consortium name="Pathogen Informatics"/>
        </authorList>
    </citation>
    <scope>NUCLEOTIDE SEQUENCE [LARGE SCALE GENOMIC DNA]</scope>
    <source>
        <strain evidence="2">Dakar</strain>
        <strain evidence="3">Dakar, Senegal</strain>
    </source>
</reference>
<evidence type="ECO:0000313" key="4">
    <source>
        <dbReference type="WBParaSite" id="SCUD_0002287601-mRNA-1"/>
    </source>
</evidence>
<evidence type="ECO:0000256" key="1">
    <source>
        <dbReference type="SAM" id="MobiDB-lite"/>
    </source>
</evidence>
<gene>
    <name evidence="2" type="ORF">SCUD_LOCUS22873</name>
</gene>
<keyword evidence="3" id="KW-1185">Reference proteome</keyword>
<dbReference type="AlphaFoldDB" id="A0A183L6A5"/>
<proteinExistence type="predicted"/>
<reference evidence="4" key="1">
    <citation type="submission" date="2016-06" db="UniProtKB">
        <authorList>
            <consortium name="WormBaseParasite"/>
        </authorList>
    </citation>
    <scope>IDENTIFICATION</scope>
</reference>
<evidence type="ECO:0000313" key="2">
    <source>
        <dbReference type="EMBL" id="VDP80590.1"/>
    </source>
</evidence>
<dbReference type="WBParaSite" id="SCUD_0002287601-mRNA-1">
    <property type="protein sequence ID" value="SCUD_0002287601-mRNA-1"/>
    <property type="gene ID" value="SCUD_0002287601"/>
</dbReference>
<accession>A0A183L6A5</accession>
<dbReference type="STRING" id="6186.A0A183L6A5"/>